<protein>
    <submittedName>
        <fullName evidence="3">Aste57867_22277 protein</fullName>
    </submittedName>
</protein>
<proteinExistence type="predicted"/>
<dbReference type="EMBL" id="CAADRA010007054">
    <property type="protein sequence ID" value="VFT98943.1"/>
    <property type="molecule type" value="Genomic_DNA"/>
</dbReference>
<dbReference type="EMBL" id="VJMH01007028">
    <property type="protein sequence ID" value="KAF0685896.1"/>
    <property type="molecule type" value="Genomic_DNA"/>
</dbReference>
<evidence type="ECO:0000313" key="2">
    <source>
        <dbReference type="EMBL" id="KAF0685896.1"/>
    </source>
</evidence>
<dbReference type="Proteomes" id="UP000332933">
    <property type="component" value="Unassembled WGS sequence"/>
</dbReference>
<accession>A0A485LL57</accession>
<dbReference type="AlphaFoldDB" id="A0A485LL57"/>
<evidence type="ECO:0000256" key="1">
    <source>
        <dbReference type="SAM" id="MobiDB-lite"/>
    </source>
</evidence>
<reference evidence="3 4" key="1">
    <citation type="submission" date="2019-03" db="EMBL/GenBank/DDBJ databases">
        <authorList>
            <person name="Gaulin E."/>
            <person name="Dumas B."/>
        </authorList>
    </citation>
    <scope>NUCLEOTIDE SEQUENCE [LARGE SCALE GENOMIC DNA]</scope>
    <source>
        <strain evidence="3">CBS 568.67</strain>
    </source>
</reference>
<sequence length="268" mass="29958">MLLICAQDGRLTQPGVQYCTYSKAKQWTFQTLVARIADKAPVVVAASPPAKTKTSTRSSDDRHAPRTTSAWSFPMADTRAVWPLWFLGNPSAPPAFASPLRLFKHDVVPAAWRHHLSDARRVVTLVLDACLSVHRRLVAVFYAFPRFLGAQLDGLLTRLESWTYAKAITYNVTSFQRRLAAARSDDDSSTAEDEIETMASPELLVVFDGTFGVALDTDDDGMLMRRGFKNFALDQVGQMKFTFVLRRLEMMPPCASPTRNKKNCVCLH</sequence>
<gene>
    <name evidence="3" type="primary">Aste57867_22277</name>
    <name evidence="2" type="ORF">As57867_022207</name>
    <name evidence="3" type="ORF">ASTE57867_22277</name>
</gene>
<evidence type="ECO:0000313" key="3">
    <source>
        <dbReference type="EMBL" id="VFT98943.1"/>
    </source>
</evidence>
<keyword evidence="4" id="KW-1185">Reference proteome</keyword>
<name>A0A485LL57_9STRA</name>
<organism evidence="3 4">
    <name type="scientific">Aphanomyces stellatus</name>
    <dbReference type="NCBI Taxonomy" id="120398"/>
    <lineage>
        <taxon>Eukaryota</taxon>
        <taxon>Sar</taxon>
        <taxon>Stramenopiles</taxon>
        <taxon>Oomycota</taxon>
        <taxon>Saprolegniomycetes</taxon>
        <taxon>Saprolegniales</taxon>
        <taxon>Verrucalvaceae</taxon>
        <taxon>Aphanomyces</taxon>
    </lineage>
</organism>
<reference evidence="2" key="2">
    <citation type="submission" date="2019-06" db="EMBL/GenBank/DDBJ databases">
        <title>Genomics analysis of Aphanomyces spp. identifies a new class of oomycete effector associated with host adaptation.</title>
        <authorList>
            <person name="Gaulin E."/>
        </authorList>
    </citation>
    <scope>NUCLEOTIDE SEQUENCE</scope>
    <source>
        <strain evidence="2">CBS 578.67</strain>
    </source>
</reference>
<feature type="region of interest" description="Disordered" evidence="1">
    <location>
        <begin position="47"/>
        <end position="68"/>
    </location>
</feature>
<evidence type="ECO:0000313" key="4">
    <source>
        <dbReference type="Proteomes" id="UP000332933"/>
    </source>
</evidence>